<proteinExistence type="predicted"/>
<protein>
    <recommendedName>
        <fullName evidence="1">KAP NTPase domain-containing protein</fullName>
    </recommendedName>
</protein>
<dbReference type="Gene3D" id="3.40.50.300">
    <property type="entry name" value="P-loop containing nucleotide triphosphate hydrolases"/>
    <property type="match status" value="1"/>
</dbReference>
<dbReference type="Proteomes" id="UP000072083">
    <property type="component" value="Unassembled WGS sequence"/>
</dbReference>
<feature type="domain" description="KAP NTPase" evidence="1">
    <location>
        <begin position="56"/>
        <end position="249"/>
    </location>
</feature>
<organism evidence="2 3">
    <name type="scientific">Streptococcus suis</name>
    <dbReference type="NCBI Taxonomy" id="1307"/>
    <lineage>
        <taxon>Bacteria</taxon>
        <taxon>Bacillati</taxon>
        <taxon>Bacillota</taxon>
        <taxon>Bacilli</taxon>
        <taxon>Lactobacillales</taxon>
        <taxon>Streptococcaceae</taxon>
        <taxon>Streptococcus</taxon>
    </lineage>
</organism>
<sequence length="873" mass="102739">MTNINWEKYKKVIKKEFSEKENLEENKNYLFSSQLEKVNHILENIEKSENQNTIHSRNIAITGDRGTGKTSFIETLKLILEKQNYYVFDIVSPTVLSSHLNILEIVISSIYRKIDSFKGSHDIPERSKLMQRLKKVMNAIAVEKKQSDYFKQSKPEIEMLADLSHRTFLDEEIKELFCYFKNVLNNQQDSCKEEIKDLVLIVDDLDLVENSLVYDLLRDIQHYLDSQLIIIFAYKEGQLEQSMFEHLAKGSETLLKYEVIDSNAIFGQIERFLTKLVPLSNRIPLFKQDELLNKTIGEFLASLDPSYGVGENLEFITKDSEKNKNNLTIRDWFYESIFYRTNLKIEPIDIREEASRLMPKTLREMVQLCEELYSMQVVALEKGRQAKVQALKSNLVYLKRYIDYKNTSQFNQKQIDFLSRWELSNSYQANYLTYHFLFNSSQDVDKKVYPFDRASYEAHNLTLGDVYAMMEEIKFSNFATGETLYFIYTLKIMYSIRLSTLLYNVVLLQFENKIFDELNSKSVKYYSGEIEIVDYKSEVEEVLIKYPDFHSYLELINTQFMPSKFNYYKGYEPFLIEWKGLKGEHTLSRLFKELFLNSEVSFSGDIRMQIDSDTAYRYRNLYSYLPLDLEEKGRARGTGQIVFFLFATKADFVAWNIFQFCRDSEKESQESVPYFMISMFHTDTFIRHNYMRRSQDGLFKYMLNQTTTKIWKYVNDRAFNLRKWYMSLESVLGGSTDIIGTVQELVSIDTDIIAGMVTTYHKRMQDEGEHSLSAVQDDLTNIYYLPKVNDVEQNEALQVKFSNSIRELQIKTNQNIHVGNLGQFRESLRTIGQTYPSIQVLVDKLHRKQKIYVEFIQDFIEAVNKLGEADESN</sequence>
<dbReference type="EMBL" id="FIGZ01000002">
    <property type="protein sequence ID" value="CYU58713.1"/>
    <property type="molecule type" value="Genomic_DNA"/>
</dbReference>
<dbReference type="InterPro" id="IPR027417">
    <property type="entry name" value="P-loop_NTPase"/>
</dbReference>
<evidence type="ECO:0000259" key="1">
    <source>
        <dbReference type="Pfam" id="PF07693"/>
    </source>
</evidence>
<accession>A0A123VC83</accession>
<evidence type="ECO:0000313" key="3">
    <source>
        <dbReference type="Proteomes" id="UP000072083"/>
    </source>
</evidence>
<name>A0A123VC83_STRSU</name>
<reference evidence="2 3" key="1">
    <citation type="submission" date="2016-02" db="EMBL/GenBank/DDBJ databases">
        <authorList>
            <consortium name="Pathogen Informatics"/>
        </authorList>
    </citation>
    <scope>NUCLEOTIDE SEQUENCE [LARGE SCALE GENOMIC DNA]</scope>
    <source>
        <strain evidence="2 3">LSS44</strain>
    </source>
</reference>
<dbReference type="Pfam" id="PF07693">
    <property type="entry name" value="KAP_NTPase"/>
    <property type="match status" value="1"/>
</dbReference>
<dbReference type="AlphaFoldDB" id="A0A123VC83"/>
<dbReference type="InterPro" id="IPR011646">
    <property type="entry name" value="KAP_P-loop"/>
</dbReference>
<dbReference type="RefSeq" id="WP_044759458.1">
    <property type="nucleotide sequence ID" value="NZ_CEEJ01000124.1"/>
</dbReference>
<evidence type="ECO:0000313" key="2">
    <source>
        <dbReference type="EMBL" id="CYU58713.1"/>
    </source>
</evidence>
<dbReference type="SUPFAM" id="SSF52540">
    <property type="entry name" value="P-loop containing nucleoside triphosphate hydrolases"/>
    <property type="match status" value="1"/>
</dbReference>
<gene>
    <name evidence="2" type="ORF">ERS132406_00298</name>
</gene>